<dbReference type="EMBL" id="MU003492">
    <property type="protein sequence ID" value="KAF2477629.1"/>
    <property type="molecule type" value="Genomic_DNA"/>
</dbReference>
<accession>A0ACB6REF9</accession>
<keyword evidence="2" id="KW-1185">Reference proteome</keyword>
<protein>
    <submittedName>
        <fullName evidence="1">Uncharacterized protein</fullName>
    </submittedName>
</protein>
<gene>
    <name evidence="1" type="ORF">BDR25DRAFT_249747</name>
</gene>
<organism evidence="1 2">
    <name type="scientific">Lindgomyces ingoldianus</name>
    <dbReference type="NCBI Taxonomy" id="673940"/>
    <lineage>
        <taxon>Eukaryota</taxon>
        <taxon>Fungi</taxon>
        <taxon>Dikarya</taxon>
        <taxon>Ascomycota</taxon>
        <taxon>Pezizomycotina</taxon>
        <taxon>Dothideomycetes</taxon>
        <taxon>Pleosporomycetidae</taxon>
        <taxon>Pleosporales</taxon>
        <taxon>Lindgomycetaceae</taxon>
        <taxon>Lindgomyces</taxon>
    </lineage>
</organism>
<proteinExistence type="predicted"/>
<evidence type="ECO:0000313" key="1">
    <source>
        <dbReference type="EMBL" id="KAF2477629.1"/>
    </source>
</evidence>
<evidence type="ECO:0000313" key="2">
    <source>
        <dbReference type="Proteomes" id="UP000799755"/>
    </source>
</evidence>
<sequence>MEPTTSFQKDSSAFRKHFHDLSTPRFTTASKQNVYEYAKFFQDNHAPPWLFELTQAWAKLYEEPFKGVTADGTVREGVFKAQDEGLNIGKIVDAAQIFLGKLDEEQKVKVSYPINAREWRGWSNPEILLRPFGLRLEEVPEPTALAILAVIESSLSPEGYQKALAAMRINHFLGELVKLPQIMNKYSYNFLLFGTPSTSPDSPWGWLLYGHHLDLSVFFKGPQIVISPTFTGAEPNIIDEGEWAGTEILRKEGNLGLQLMQSLTPDQQAKAQTYKLLKDPGMKQTGDLLTDRWNKDDQRHVCGAFRDNRIVPYEGILVSTFTSPQQSLILSIAEEMLLYLPGPSRKLRLEQIKAHFAETYWSWIGGYGDDDAFYFRVQSPVVVLEFDHHSGVFLANTEPMKFHTHTIVRTPNAGDYGQAIRGPAERL</sequence>
<comment type="caution">
    <text evidence="1">The sequence shown here is derived from an EMBL/GenBank/DDBJ whole genome shotgun (WGS) entry which is preliminary data.</text>
</comment>
<reference evidence="1" key="1">
    <citation type="journal article" date="2020" name="Stud. Mycol.">
        <title>101 Dothideomycetes genomes: a test case for predicting lifestyles and emergence of pathogens.</title>
        <authorList>
            <person name="Haridas S."/>
            <person name="Albert R."/>
            <person name="Binder M."/>
            <person name="Bloem J."/>
            <person name="Labutti K."/>
            <person name="Salamov A."/>
            <person name="Andreopoulos B."/>
            <person name="Baker S."/>
            <person name="Barry K."/>
            <person name="Bills G."/>
            <person name="Bluhm B."/>
            <person name="Cannon C."/>
            <person name="Castanera R."/>
            <person name="Culley D."/>
            <person name="Daum C."/>
            <person name="Ezra D."/>
            <person name="Gonzalez J."/>
            <person name="Henrissat B."/>
            <person name="Kuo A."/>
            <person name="Liang C."/>
            <person name="Lipzen A."/>
            <person name="Lutzoni F."/>
            <person name="Magnuson J."/>
            <person name="Mondo S."/>
            <person name="Nolan M."/>
            <person name="Ohm R."/>
            <person name="Pangilinan J."/>
            <person name="Park H.-J."/>
            <person name="Ramirez L."/>
            <person name="Alfaro M."/>
            <person name="Sun H."/>
            <person name="Tritt A."/>
            <person name="Yoshinaga Y."/>
            <person name="Zwiers L.-H."/>
            <person name="Turgeon B."/>
            <person name="Goodwin S."/>
            <person name="Spatafora J."/>
            <person name="Crous P."/>
            <person name="Grigoriev I."/>
        </authorList>
    </citation>
    <scope>NUCLEOTIDE SEQUENCE</scope>
    <source>
        <strain evidence="1">ATCC 200398</strain>
    </source>
</reference>
<name>A0ACB6REF9_9PLEO</name>
<dbReference type="Proteomes" id="UP000799755">
    <property type="component" value="Unassembled WGS sequence"/>
</dbReference>